<dbReference type="AlphaFoldDB" id="A0A9X4KJC2"/>
<gene>
    <name evidence="1" type="ORF">OMP38_10580</name>
</gene>
<proteinExistence type="predicted"/>
<accession>A0A9X4KJC2</accession>
<dbReference type="RefSeq" id="WP_277565030.1">
    <property type="nucleotide sequence ID" value="NZ_JAPDHZ010000002.1"/>
</dbReference>
<dbReference type="Proteomes" id="UP001153387">
    <property type="component" value="Unassembled WGS sequence"/>
</dbReference>
<protein>
    <submittedName>
        <fullName evidence="1">DUF4288 domain-containing protein</fullName>
    </submittedName>
</protein>
<dbReference type="Pfam" id="PF14119">
    <property type="entry name" value="DUF4288"/>
    <property type="match status" value="1"/>
</dbReference>
<dbReference type="InterPro" id="IPR025630">
    <property type="entry name" value="DUF4288"/>
</dbReference>
<evidence type="ECO:0000313" key="1">
    <source>
        <dbReference type="EMBL" id="MDG0791267.1"/>
    </source>
</evidence>
<evidence type="ECO:0000313" key="2">
    <source>
        <dbReference type="Proteomes" id="UP001153387"/>
    </source>
</evidence>
<name>A0A9X4KJC2_9BACL</name>
<keyword evidence="2" id="KW-1185">Reference proteome</keyword>
<organism evidence="1 2">
    <name type="scientific">Cohnella ginsengisoli</name>
    <dbReference type="NCBI Taxonomy" id="425004"/>
    <lineage>
        <taxon>Bacteria</taxon>
        <taxon>Bacillati</taxon>
        <taxon>Bacillota</taxon>
        <taxon>Bacilli</taxon>
        <taxon>Bacillales</taxon>
        <taxon>Paenibacillaceae</taxon>
        <taxon>Cohnella</taxon>
    </lineage>
</organism>
<sequence length="140" mass="16638">MKLLYESTISGNPDPARVDENYVDTHKTYEESMMLVKAQSFEQAYAIAEKKAKREELDYRNPYDQKVEWRLVRALDCFALFDEELKSGTELYSRNLRVPKEVPGEDVIRHYYPETVEDSEIDPYFVLRLKEYNLLKPEED</sequence>
<reference evidence="1 2" key="1">
    <citation type="submission" date="2022-10" db="EMBL/GenBank/DDBJ databases">
        <title>Comparative genomic analysis of Cohnella hashimotonis sp. nov., isolated from the International Space Station.</title>
        <authorList>
            <person name="Simpson A."/>
            <person name="Venkateswaran K."/>
        </authorList>
    </citation>
    <scope>NUCLEOTIDE SEQUENCE [LARGE SCALE GENOMIC DNA]</scope>
    <source>
        <strain evidence="1 2">DSM 18997</strain>
    </source>
</reference>
<comment type="caution">
    <text evidence="1">The sequence shown here is derived from an EMBL/GenBank/DDBJ whole genome shotgun (WGS) entry which is preliminary data.</text>
</comment>
<dbReference type="EMBL" id="JAPDHZ010000002">
    <property type="protein sequence ID" value="MDG0791267.1"/>
    <property type="molecule type" value="Genomic_DNA"/>
</dbReference>